<dbReference type="PANTHER" id="PTHR43201">
    <property type="entry name" value="ACYL-COA SYNTHETASE"/>
    <property type="match status" value="1"/>
</dbReference>
<dbReference type="AlphaFoldDB" id="A0A7U7J5L9"/>
<dbReference type="RefSeq" id="WP_034436549.1">
    <property type="nucleotide sequence ID" value="NZ_CBTK010000302.1"/>
</dbReference>
<comment type="caution">
    <text evidence="3">The sequence shown here is derived from an EMBL/GenBank/DDBJ whole genome shotgun (WGS) entry which is preliminary data.</text>
</comment>
<dbReference type="GO" id="GO:0031956">
    <property type="term" value="F:medium-chain fatty acid-CoA ligase activity"/>
    <property type="evidence" value="ECO:0007669"/>
    <property type="project" value="TreeGrafter"/>
</dbReference>
<dbReference type="CDD" id="cd07989">
    <property type="entry name" value="LPLAT_AGPAT-like"/>
    <property type="match status" value="1"/>
</dbReference>
<dbReference type="EMBL" id="CBTK010000302">
    <property type="protein sequence ID" value="CDH47499.1"/>
    <property type="molecule type" value="Genomic_DNA"/>
</dbReference>
<keyword evidence="3" id="KW-0012">Acyltransferase</keyword>
<dbReference type="Gene3D" id="3.30.300.30">
    <property type="match status" value="1"/>
</dbReference>
<dbReference type="EC" id="2.3.1.40" evidence="3"/>
<proteinExistence type="inferred from homology"/>
<organism evidence="3 4">
    <name type="scientific">Candidatus Contendobacter odensis Run_B_J11</name>
    <dbReference type="NCBI Taxonomy" id="1400861"/>
    <lineage>
        <taxon>Bacteria</taxon>
        <taxon>Pseudomonadati</taxon>
        <taxon>Pseudomonadota</taxon>
        <taxon>Gammaproteobacteria</taxon>
        <taxon>Candidatus Competibacteraceae</taxon>
        <taxon>Candidatus Contendibacter</taxon>
    </lineage>
</organism>
<dbReference type="Pfam" id="PF00501">
    <property type="entry name" value="AMP-binding"/>
    <property type="match status" value="1"/>
</dbReference>
<dbReference type="Gene3D" id="3.40.50.12780">
    <property type="entry name" value="N-terminal domain of ligase-like"/>
    <property type="match status" value="1"/>
</dbReference>
<keyword evidence="3" id="KW-0436">Ligase</keyword>
<gene>
    <name evidence="3" type="ORF">BN874_830052</name>
</gene>
<feature type="domain" description="Phospholipid/glycerol acyltransferase" evidence="2">
    <location>
        <begin position="34"/>
        <end position="144"/>
    </location>
</feature>
<keyword evidence="4" id="KW-1185">Reference proteome</keyword>
<dbReference type="InterPro" id="IPR000873">
    <property type="entry name" value="AMP-dep_synth/lig_dom"/>
</dbReference>
<accession>A0A7U7J5L9</accession>
<dbReference type="InterPro" id="IPR002123">
    <property type="entry name" value="Plipid/glycerol_acylTrfase"/>
</dbReference>
<name>A0A7U7J5L9_9GAMM</name>
<keyword evidence="3" id="KW-0808">Transferase</keyword>
<dbReference type="SUPFAM" id="SSF56801">
    <property type="entry name" value="Acetyl-CoA synthetase-like"/>
    <property type="match status" value="1"/>
</dbReference>
<evidence type="ECO:0000313" key="4">
    <source>
        <dbReference type="Proteomes" id="UP000019184"/>
    </source>
</evidence>
<comment type="similarity">
    <text evidence="1">Belongs to the ATP-dependent AMP-binding enzyme family.</text>
</comment>
<dbReference type="EC" id="6.2.1.20" evidence="3"/>
<sequence length="727" mass="80522">MRRLLQRLARYLFRGLFRVELRGWEHYPHHEPRLLIIANHVSYLDGALLAAFLPDLPVFVINTHMARHWWIKPFIAITRHISIDPTNPLYLKILIQHLKAGERVAVFPEGRISVTGALMKIYEGPALAADKADAALLPVYIEGAQYSLLSRLGGKMRRQMLPHIRLTLLPPRRLTAIAGNGRARRQYLGRQLDEWMTELAYAGTVIDQPLVVSMLETWKRHSSGGIVLEDAQGQRLGWRALFTRAFILAELLEATCVGQRNVGLLLPNAAAAVISLLALHLRGRVPVILNFTAGIHDLISACRTAEVRTICTSRTFVVTANLQAPIAALSERFQMLFLEDVRPRATLRVKLRGLAQALVPEHSFRHWAGAVRGDDPAVILFTSGSERAPKGVVLTHRNLLANVAQARAMLDIMPCDVILNPLPLFHAFGLTTATLTPLLLGTRVILYPSPLHYHLIPELAYERSATVLFGTNTFLMGYGRHADPYDFFRVRLVVMGAEPLREETRRLWAEKFGLRISEGYGLTEASPVVATNSRRHHRSGTVGKLAPGLDYYLEPVAGIVEGGLLCVRGANVMAGYLRSEQPGCVIPPQTQRGLGWHDTGDIVRIDSDGFITLLGRAKRFAKIGGEMISLTTVEQLAADCWPEDQHTALNLPDPVKGESIVLLTTHRDADRQELIAATHRAGLSELHLPRQVIVVREIPLLGSGKPDYSGARRLAEKLSEAGAADST</sequence>
<dbReference type="GO" id="GO:0008779">
    <property type="term" value="F:acyl-[acyl-carrier-protein]-phospholipid O-acyltransferase activity"/>
    <property type="evidence" value="ECO:0007669"/>
    <property type="project" value="UniProtKB-EC"/>
</dbReference>
<dbReference type="PANTHER" id="PTHR43201:SF8">
    <property type="entry name" value="ACYL-COA SYNTHETASE FAMILY MEMBER 3"/>
    <property type="match status" value="1"/>
</dbReference>
<dbReference type="SMART" id="SM00563">
    <property type="entry name" value="PlsC"/>
    <property type="match status" value="1"/>
</dbReference>
<dbReference type="InterPro" id="IPR045851">
    <property type="entry name" value="AMP-bd_C_sf"/>
</dbReference>
<evidence type="ECO:0000313" key="3">
    <source>
        <dbReference type="EMBL" id="CDH47499.1"/>
    </source>
</evidence>
<dbReference type="GO" id="GO:0008922">
    <property type="term" value="F:long-chain fatty acid [acyl-carrier-protein] ligase activity"/>
    <property type="evidence" value="ECO:0007669"/>
    <property type="project" value="UniProtKB-EC"/>
</dbReference>
<dbReference type="SUPFAM" id="SSF69593">
    <property type="entry name" value="Glycerol-3-phosphate (1)-acyltransferase"/>
    <property type="match status" value="1"/>
</dbReference>
<dbReference type="InterPro" id="IPR042099">
    <property type="entry name" value="ANL_N_sf"/>
</dbReference>
<dbReference type="Proteomes" id="UP000019184">
    <property type="component" value="Unassembled WGS sequence"/>
</dbReference>
<evidence type="ECO:0000256" key="1">
    <source>
        <dbReference type="ARBA" id="ARBA00006432"/>
    </source>
</evidence>
<dbReference type="GO" id="GO:0006631">
    <property type="term" value="P:fatty acid metabolic process"/>
    <property type="evidence" value="ECO:0007669"/>
    <property type="project" value="TreeGrafter"/>
</dbReference>
<dbReference type="Pfam" id="PF01553">
    <property type="entry name" value="Acyltransferase"/>
    <property type="match status" value="1"/>
</dbReference>
<protein>
    <submittedName>
        <fullName evidence="3">Fused 2-acylglycerophospho-ethanolamine acyl transferase acyl-acyl carrier protein synthetase</fullName>
        <ecNumber evidence="3">2.3.1.40</ecNumber>
        <ecNumber evidence="3">6.2.1.20</ecNumber>
    </submittedName>
</protein>
<evidence type="ECO:0000259" key="2">
    <source>
        <dbReference type="SMART" id="SM00563"/>
    </source>
</evidence>
<reference evidence="3 4" key="1">
    <citation type="journal article" date="2014" name="ISME J.">
        <title>Candidatus Competibacter-lineage genomes retrieved from metagenomes reveal functional metabolic diversity.</title>
        <authorList>
            <person name="McIlroy S.J."/>
            <person name="Albertsen M."/>
            <person name="Andresen E.K."/>
            <person name="Saunders A.M."/>
            <person name="Kristiansen R."/>
            <person name="Stokholm-Bjerregaard M."/>
            <person name="Nielsen K.L."/>
            <person name="Nielsen P.H."/>
        </authorList>
    </citation>
    <scope>NUCLEOTIDE SEQUENCE [LARGE SCALE GENOMIC DNA]</scope>
    <source>
        <strain evidence="3 4">Run_B_J11</strain>
    </source>
</reference>